<reference evidence="2" key="1">
    <citation type="submission" date="2023-06" db="EMBL/GenBank/DDBJ databases">
        <title>Genome-scale phylogeny and comparative genomics of the fungal order Sordariales.</title>
        <authorList>
            <consortium name="Lawrence Berkeley National Laboratory"/>
            <person name="Hensen N."/>
            <person name="Bonometti L."/>
            <person name="Westerberg I."/>
            <person name="Brannstrom I.O."/>
            <person name="Guillou S."/>
            <person name="Cros-Aarteil S."/>
            <person name="Calhoun S."/>
            <person name="Haridas S."/>
            <person name="Kuo A."/>
            <person name="Mondo S."/>
            <person name="Pangilinan J."/>
            <person name="Riley R."/>
            <person name="Labutti K."/>
            <person name="Andreopoulos B."/>
            <person name="Lipzen A."/>
            <person name="Chen C."/>
            <person name="Yanf M."/>
            <person name="Daum C."/>
            <person name="Ng V."/>
            <person name="Clum A."/>
            <person name="Steindorff A."/>
            <person name="Ohm R."/>
            <person name="Martin F."/>
            <person name="Silar P."/>
            <person name="Natvig D."/>
            <person name="Lalanne C."/>
            <person name="Gautier V."/>
            <person name="Ament-Velasquez S.L."/>
            <person name="Kruys A."/>
            <person name="Hutchinson M.I."/>
            <person name="Powell A.J."/>
            <person name="Barry K."/>
            <person name="Miller A.N."/>
            <person name="Grigoriev I.V."/>
            <person name="Debuchy R."/>
            <person name="Gladieux P."/>
            <person name="Thoren M.H."/>
            <person name="Johannesson H."/>
        </authorList>
    </citation>
    <scope>NUCLEOTIDE SEQUENCE</scope>
    <source>
        <strain evidence="2">PSN4</strain>
    </source>
</reference>
<dbReference type="AlphaFoldDB" id="A0AAJ0BKY9"/>
<accession>A0AAJ0BKY9</accession>
<feature type="compositionally biased region" description="Polar residues" evidence="1">
    <location>
        <begin position="1"/>
        <end position="11"/>
    </location>
</feature>
<sequence>MTATQDSQMTGCSDDDSQCTAHNADSDVEGQESQTTVDDEVDQAEDEEEWEDDEDDRFPYTVEDIAALFADLYQFLAKLQFNPDDLKFPPPGGWPNLAPEHVGTWKEDFALEVMRHLPYFRNGGDTQADYKQRFEDYSVWLPVEFTEPESFSEWIGSGRDGSPFHPKMAFTVAQGHESGGQQWILDAEHGEMWVMSVRCDSQGPFDLRDFFETFKEKTRGLQILSLRGQGAIDSSEVEERAERISEEEVMAQDVEDLNDFERFFGNTSLDLQYLRQIYRDHGWPDAFRRTECEDYIHGFMVRFEEQTGREPWDLDHIG</sequence>
<comment type="caution">
    <text evidence="2">The sequence shown here is derived from an EMBL/GenBank/DDBJ whole genome shotgun (WGS) entry which is preliminary data.</text>
</comment>
<proteinExistence type="predicted"/>
<protein>
    <submittedName>
        <fullName evidence="2">Uncharacterized protein</fullName>
    </submittedName>
</protein>
<organism evidence="2 3">
    <name type="scientific">Echria macrotheca</name>
    <dbReference type="NCBI Taxonomy" id="438768"/>
    <lineage>
        <taxon>Eukaryota</taxon>
        <taxon>Fungi</taxon>
        <taxon>Dikarya</taxon>
        <taxon>Ascomycota</taxon>
        <taxon>Pezizomycotina</taxon>
        <taxon>Sordariomycetes</taxon>
        <taxon>Sordariomycetidae</taxon>
        <taxon>Sordariales</taxon>
        <taxon>Schizotheciaceae</taxon>
        <taxon>Echria</taxon>
    </lineage>
</organism>
<evidence type="ECO:0000313" key="2">
    <source>
        <dbReference type="EMBL" id="KAK1759108.1"/>
    </source>
</evidence>
<name>A0AAJ0BKY9_9PEZI</name>
<evidence type="ECO:0000256" key="1">
    <source>
        <dbReference type="SAM" id="MobiDB-lite"/>
    </source>
</evidence>
<dbReference type="EMBL" id="MU839828">
    <property type="protein sequence ID" value="KAK1759108.1"/>
    <property type="molecule type" value="Genomic_DNA"/>
</dbReference>
<feature type="compositionally biased region" description="Acidic residues" evidence="1">
    <location>
        <begin position="37"/>
        <end position="56"/>
    </location>
</feature>
<evidence type="ECO:0000313" key="3">
    <source>
        <dbReference type="Proteomes" id="UP001239445"/>
    </source>
</evidence>
<feature type="region of interest" description="Disordered" evidence="1">
    <location>
        <begin position="1"/>
        <end position="57"/>
    </location>
</feature>
<keyword evidence="3" id="KW-1185">Reference proteome</keyword>
<gene>
    <name evidence="2" type="ORF">QBC47DRAFT_436645</name>
</gene>
<dbReference type="Proteomes" id="UP001239445">
    <property type="component" value="Unassembled WGS sequence"/>
</dbReference>